<proteinExistence type="predicted"/>
<name>A0A8H3E566_9AGAM</name>
<organism evidence="2 3">
    <name type="scientific">Rhizoctonia solani</name>
    <dbReference type="NCBI Taxonomy" id="456999"/>
    <lineage>
        <taxon>Eukaryota</taxon>
        <taxon>Fungi</taxon>
        <taxon>Dikarya</taxon>
        <taxon>Basidiomycota</taxon>
        <taxon>Agaricomycotina</taxon>
        <taxon>Agaricomycetes</taxon>
        <taxon>Cantharellales</taxon>
        <taxon>Ceratobasidiaceae</taxon>
        <taxon>Rhizoctonia</taxon>
    </lineage>
</organism>
<dbReference type="InterPro" id="IPR041168">
    <property type="entry name" value="LodA_N"/>
</dbReference>
<dbReference type="EMBL" id="CAJNJQ010002583">
    <property type="protein sequence ID" value="CAE7180189.1"/>
    <property type="molecule type" value="Genomic_DNA"/>
</dbReference>
<evidence type="ECO:0000313" key="3">
    <source>
        <dbReference type="Proteomes" id="UP000663827"/>
    </source>
</evidence>
<evidence type="ECO:0000259" key="1">
    <source>
        <dbReference type="Pfam" id="PF17990"/>
    </source>
</evidence>
<protein>
    <recommendedName>
        <fullName evidence="1">L-Lysine epsilon oxidase N-terminal domain-containing protein</fullName>
    </recommendedName>
</protein>
<sequence>MAEDEQPQGQEKNYEYTNTRTGLIIDSGERTIEGVNAKDVFLDGQFGNDKEIPLQKDVRLGELRTDENGRLLVLASNGDSFSARGDDDLQNG</sequence>
<feature type="domain" description="L-Lysine epsilon oxidase N-terminal" evidence="1">
    <location>
        <begin position="7"/>
        <end position="85"/>
    </location>
</feature>
<dbReference type="Pfam" id="PF17990">
    <property type="entry name" value="LodA_N"/>
    <property type="match status" value="1"/>
</dbReference>
<accession>A0A8H3E566</accession>
<reference evidence="2" key="1">
    <citation type="submission" date="2021-01" db="EMBL/GenBank/DDBJ databases">
        <authorList>
            <person name="Kaushik A."/>
        </authorList>
    </citation>
    <scope>NUCLEOTIDE SEQUENCE</scope>
    <source>
        <strain evidence="2">AG5</strain>
    </source>
</reference>
<gene>
    <name evidence="2" type="ORF">RDB_LOCUS115836</name>
</gene>
<comment type="caution">
    <text evidence="2">The sequence shown here is derived from an EMBL/GenBank/DDBJ whole genome shotgun (WGS) entry which is preliminary data.</text>
</comment>
<dbReference type="Proteomes" id="UP000663827">
    <property type="component" value="Unassembled WGS sequence"/>
</dbReference>
<dbReference type="AlphaFoldDB" id="A0A8H3E566"/>
<evidence type="ECO:0000313" key="2">
    <source>
        <dbReference type="EMBL" id="CAE7180189.1"/>
    </source>
</evidence>